<keyword evidence="5 8" id="KW-1133">Transmembrane helix</keyword>
<evidence type="ECO:0000256" key="6">
    <source>
        <dbReference type="ARBA" id="ARBA00023136"/>
    </source>
</evidence>
<feature type="transmembrane region" description="Helical" evidence="8">
    <location>
        <begin position="168"/>
        <end position="189"/>
    </location>
</feature>
<dbReference type="PANTHER" id="PTHR30576">
    <property type="entry name" value="COLANIC BIOSYNTHESIS UDP-GLUCOSE LIPID CARRIER TRANSFERASE"/>
    <property type="match status" value="1"/>
</dbReference>
<evidence type="ECO:0000256" key="8">
    <source>
        <dbReference type="SAM" id="Phobius"/>
    </source>
</evidence>
<evidence type="ECO:0000256" key="5">
    <source>
        <dbReference type="ARBA" id="ARBA00022989"/>
    </source>
</evidence>
<organism evidence="10 11">
    <name type="scientific">Pannus brasiliensis CCIBt3594</name>
    <dbReference type="NCBI Taxonomy" id="1427578"/>
    <lineage>
        <taxon>Bacteria</taxon>
        <taxon>Bacillati</taxon>
        <taxon>Cyanobacteriota</taxon>
        <taxon>Cyanophyceae</taxon>
        <taxon>Oscillatoriophycideae</taxon>
        <taxon>Chroococcales</taxon>
        <taxon>Microcystaceae</taxon>
        <taxon>Pannus</taxon>
    </lineage>
</organism>
<evidence type="ECO:0000256" key="7">
    <source>
        <dbReference type="SAM" id="MobiDB-lite"/>
    </source>
</evidence>
<dbReference type="PANTHER" id="PTHR30576:SF23">
    <property type="entry name" value="GLUCOSYLTRANSFERASE"/>
    <property type="match status" value="1"/>
</dbReference>
<name>A0AAW9QTC4_9CHRO</name>
<evidence type="ECO:0000313" key="10">
    <source>
        <dbReference type="EMBL" id="MEG3435794.1"/>
    </source>
</evidence>
<dbReference type="AlphaFoldDB" id="A0AAW9QTC4"/>
<dbReference type="InterPro" id="IPR017475">
    <property type="entry name" value="EPS_sugar_tfrase"/>
</dbReference>
<gene>
    <name evidence="10" type="ORF">V0288_01560</name>
</gene>
<feature type="domain" description="Bacterial sugar transferase" evidence="9">
    <location>
        <begin position="316"/>
        <end position="505"/>
    </location>
</feature>
<feature type="region of interest" description="Disordered" evidence="7">
    <location>
        <begin position="1"/>
        <end position="35"/>
    </location>
</feature>
<dbReference type="NCBIfam" id="TIGR03025">
    <property type="entry name" value="EPS_sugtrans"/>
    <property type="match status" value="1"/>
</dbReference>
<evidence type="ECO:0000259" key="9">
    <source>
        <dbReference type="Pfam" id="PF02397"/>
    </source>
</evidence>
<evidence type="ECO:0000256" key="4">
    <source>
        <dbReference type="ARBA" id="ARBA00022692"/>
    </source>
</evidence>
<protein>
    <submittedName>
        <fullName evidence="10">Sugar transferase</fullName>
        <ecNumber evidence="10">2.7.8.-</ecNumber>
    </submittedName>
</protein>
<evidence type="ECO:0000313" key="11">
    <source>
        <dbReference type="Proteomes" id="UP001328733"/>
    </source>
</evidence>
<dbReference type="GO" id="GO:0016780">
    <property type="term" value="F:phosphotransferase activity, for other substituted phosphate groups"/>
    <property type="evidence" value="ECO:0007669"/>
    <property type="project" value="TreeGrafter"/>
</dbReference>
<keyword evidence="3 10" id="KW-0808">Transferase</keyword>
<comment type="subcellular location">
    <subcellularLocation>
        <location evidence="1">Membrane</location>
        <topology evidence="1">Multi-pass membrane protein</topology>
    </subcellularLocation>
</comment>
<dbReference type="GO" id="GO:0016020">
    <property type="term" value="C:membrane"/>
    <property type="evidence" value="ECO:0007669"/>
    <property type="project" value="UniProtKB-SubCell"/>
</dbReference>
<keyword evidence="11" id="KW-1185">Reference proteome</keyword>
<feature type="transmembrane region" description="Helical" evidence="8">
    <location>
        <begin position="138"/>
        <end position="156"/>
    </location>
</feature>
<feature type="compositionally biased region" description="Polar residues" evidence="7">
    <location>
        <begin position="18"/>
        <end position="27"/>
    </location>
</feature>
<feature type="transmembrane region" description="Helical" evidence="8">
    <location>
        <begin position="318"/>
        <end position="342"/>
    </location>
</feature>
<feature type="transmembrane region" description="Helical" evidence="8">
    <location>
        <begin position="107"/>
        <end position="126"/>
    </location>
</feature>
<comment type="similarity">
    <text evidence="2">Belongs to the bacterial sugar transferase family.</text>
</comment>
<dbReference type="EC" id="2.7.8.-" evidence="10"/>
<keyword evidence="4 8" id="KW-0812">Transmembrane</keyword>
<keyword evidence="6 8" id="KW-0472">Membrane</keyword>
<sequence length="511" mass="58522">MKADRRSRDCLPGVFGQAKSSRVPSGQRTRDTRSMHRVPRSFLPDIRAPRQFHWIQRSRQQGNRLFVLLFSDILALAGAWFCARSLNRFFSPLPSELVWWKWLGLPSLFWVFVLVTVLVFVYGGLYNPGRSSQDYLKTTKLISLVYLSSLVLGYFYDPKLDPPRSLFFSAWFASIVFILAFRLVATLIIGQMKTEKGKVPVFLIAPAVKVRKLVRILEQRYRYRVVGVALANHANSAVTLRAIAESGAVEVLADDIPNTDLASRLYWHLRRSGIVLRLLPSSREILYRRGRPEVVAGLPTLRVETPLLSGWDYRCKRILDFVGAFVGLILLSPLFLVVAILIQISSPGPVFFRQERIGLQGKPFPMWKFRTMVVDAPQLQARLEACNESADGVLFKMKNDPRIIRFGHFLRKTSIDELPQLFNVLLGQMSLVGPRPLPARDVERFDRWHHIRHQVLPGITGLWQISGRSDLDDFNDVVRLDLYYIDNWSLNMDLDILVETVRIVLFGKGAY</sequence>
<reference evidence="10 11" key="1">
    <citation type="submission" date="2024-01" db="EMBL/GenBank/DDBJ databases">
        <title>Genomic insights into the taxonomy and metabolism of the cyanobacterium Pannus brasiliensis CCIBt3594.</title>
        <authorList>
            <person name="Machado M."/>
            <person name="Botero N.B."/>
            <person name="Andreote A.P.D."/>
            <person name="Feitosa A.M.T."/>
            <person name="Popin R."/>
            <person name="Sivonen K."/>
            <person name="Fiore M.F."/>
        </authorList>
    </citation>
    <scope>NUCLEOTIDE SEQUENCE [LARGE SCALE GENOMIC DNA]</scope>
    <source>
        <strain evidence="10 11">CCIBt3594</strain>
    </source>
</reference>
<accession>A0AAW9QTC4</accession>
<dbReference type="EMBL" id="JBAFSM010000002">
    <property type="protein sequence ID" value="MEG3435794.1"/>
    <property type="molecule type" value="Genomic_DNA"/>
</dbReference>
<evidence type="ECO:0000256" key="1">
    <source>
        <dbReference type="ARBA" id="ARBA00004141"/>
    </source>
</evidence>
<proteinExistence type="inferred from homology"/>
<dbReference type="Proteomes" id="UP001328733">
    <property type="component" value="Unassembled WGS sequence"/>
</dbReference>
<dbReference type="Pfam" id="PF02397">
    <property type="entry name" value="Bac_transf"/>
    <property type="match status" value="1"/>
</dbReference>
<dbReference type="InterPro" id="IPR003362">
    <property type="entry name" value="Bact_transf"/>
</dbReference>
<evidence type="ECO:0000256" key="2">
    <source>
        <dbReference type="ARBA" id="ARBA00006464"/>
    </source>
</evidence>
<evidence type="ECO:0000256" key="3">
    <source>
        <dbReference type="ARBA" id="ARBA00022679"/>
    </source>
</evidence>
<feature type="transmembrane region" description="Helical" evidence="8">
    <location>
        <begin position="65"/>
        <end position="87"/>
    </location>
</feature>
<dbReference type="RefSeq" id="WP_332863247.1">
    <property type="nucleotide sequence ID" value="NZ_JBAFSM010000002.1"/>
</dbReference>
<comment type="caution">
    <text evidence="10">The sequence shown here is derived from an EMBL/GenBank/DDBJ whole genome shotgun (WGS) entry which is preliminary data.</text>
</comment>